<evidence type="ECO:0000313" key="2">
    <source>
        <dbReference type="EMBL" id="MFC6197273.1"/>
    </source>
</evidence>
<dbReference type="PROSITE" id="PS50056">
    <property type="entry name" value="TYR_PHOSPHATASE_2"/>
    <property type="match status" value="1"/>
</dbReference>
<dbReference type="Proteomes" id="UP001596303">
    <property type="component" value="Unassembled WGS sequence"/>
</dbReference>
<proteinExistence type="predicted"/>
<dbReference type="Gene3D" id="3.90.190.10">
    <property type="entry name" value="Protein tyrosine phosphatase superfamily"/>
    <property type="match status" value="1"/>
</dbReference>
<evidence type="ECO:0000259" key="1">
    <source>
        <dbReference type="PROSITE" id="PS50056"/>
    </source>
</evidence>
<evidence type="ECO:0000313" key="3">
    <source>
        <dbReference type="Proteomes" id="UP001596303"/>
    </source>
</evidence>
<dbReference type="InterPro" id="IPR000242">
    <property type="entry name" value="PTP_cat"/>
</dbReference>
<dbReference type="EMBL" id="JBHSSW010000004">
    <property type="protein sequence ID" value="MFC6197273.1"/>
    <property type="molecule type" value="Genomic_DNA"/>
</dbReference>
<dbReference type="PROSITE" id="PS00383">
    <property type="entry name" value="TYR_PHOSPHATASE_1"/>
    <property type="match status" value="1"/>
</dbReference>
<dbReference type="InterPro" id="IPR016130">
    <property type="entry name" value="Tyr_Pase_AS"/>
</dbReference>
<protein>
    <submittedName>
        <fullName evidence="2">Tyrosine phosphatase family protein</fullName>
    </submittedName>
</protein>
<accession>A0ABW1S6K7</accession>
<comment type="caution">
    <text evidence="2">The sequence shown here is derived from an EMBL/GenBank/DDBJ whole genome shotgun (WGS) entry which is preliminary data.</text>
</comment>
<gene>
    <name evidence="2" type="ORF">ACFQDM_04245</name>
</gene>
<dbReference type="InterPro" id="IPR029021">
    <property type="entry name" value="Prot-tyrosine_phosphatase-like"/>
</dbReference>
<organism evidence="2 3">
    <name type="scientific">Ponticaulis profundi</name>
    <dbReference type="NCBI Taxonomy" id="2665222"/>
    <lineage>
        <taxon>Bacteria</taxon>
        <taxon>Pseudomonadati</taxon>
        <taxon>Pseudomonadota</taxon>
        <taxon>Alphaproteobacteria</taxon>
        <taxon>Hyphomonadales</taxon>
        <taxon>Hyphomonadaceae</taxon>
        <taxon>Ponticaulis</taxon>
    </lineage>
</organism>
<dbReference type="SUPFAM" id="SSF52799">
    <property type="entry name" value="(Phosphotyrosine protein) phosphatases II"/>
    <property type="match status" value="1"/>
</dbReference>
<reference evidence="3" key="1">
    <citation type="journal article" date="2019" name="Int. J. Syst. Evol. Microbiol.">
        <title>The Global Catalogue of Microorganisms (GCM) 10K type strain sequencing project: providing services to taxonomists for standard genome sequencing and annotation.</title>
        <authorList>
            <consortium name="The Broad Institute Genomics Platform"/>
            <consortium name="The Broad Institute Genome Sequencing Center for Infectious Disease"/>
            <person name="Wu L."/>
            <person name="Ma J."/>
        </authorList>
    </citation>
    <scope>NUCLEOTIDE SEQUENCE [LARGE SCALE GENOMIC DNA]</scope>
    <source>
        <strain evidence="3">CGMCC-1.15741</strain>
    </source>
</reference>
<sequence length="178" mass="20094">MTIWVTSRTHAANYARQHGARRVVSLLAPGDAFPVVDGLGDDQHLKLSFDDIDEPMAGLKPPEEDDVVRLIEFVKDWDRNDPLLIHCWAGISRSSASAFITACLHNPDIDERNIANAIRRASRTAKPNRRIIQMADRILKREGRMMDAVAGMNAHEFAEEAVPFNIPSRYDQVRGHWV</sequence>
<feature type="domain" description="Tyrosine specific protein phosphatases" evidence="1">
    <location>
        <begin position="65"/>
        <end position="120"/>
    </location>
</feature>
<name>A0ABW1S6K7_9PROT</name>
<dbReference type="InterPro" id="IPR000387">
    <property type="entry name" value="Tyr_Pase_dom"/>
</dbReference>
<keyword evidence="3" id="KW-1185">Reference proteome</keyword>
<dbReference type="RefSeq" id="WP_377375926.1">
    <property type="nucleotide sequence ID" value="NZ_JBHSSW010000004.1"/>
</dbReference>
<dbReference type="Pfam" id="PF00102">
    <property type="entry name" value="Y_phosphatase"/>
    <property type="match status" value="1"/>
</dbReference>